<dbReference type="PROSITE" id="PS51257">
    <property type="entry name" value="PROKAR_LIPOPROTEIN"/>
    <property type="match status" value="1"/>
</dbReference>
<keyword evidence="2" id="KW-1185">Reference proteome</keyword>
<comment type="caution">
    <text evidence="1">The sequence shown here is derived from an EMBL/GenBank/DDBJ whole genome shotgun (WGS) entry which is preliminary data.</text>
</comment>
<dbReference type="EMBL" id="QKXH01000001">
    <property type="protein sequence ID" value="PZX95027.1"/>
    <property type="molecule type" value="Genomic_DNA"/>
</dbReference>
<dbReference type="RefSeq" id="WP_111408103.1">
    <property type="nucleotide sequence ID" value="NZ_QKXH01000001.1"/>
</dbReference>
<proteinExistence type="predicted"/>
<reference evidence="1 2" key="1">
    <citation type="submission" date="2018-06" db="EMBL/GenBank/DDBJ databases">
        <title>Flavobacterium sp IMCC34762, genome.</title>
        <authorList>
            <person name="Joung Y."/>
            <person name="Cho J."/>
            <person name="Song J."/>
        </authorList>
    </citation>
    <scope>NUCLEOTIDE SEQUENCE [LARGE SCALE GENOMIC DNA]</scope>
    <source>
        <strain evidence="1 2">IMCC34762</strain>
    </source>
</reference>
<accession>A0A2W7UIJ8</accession>
<sequence length="159" mass="17385">MSRFFSIIALFFILLSCEDQVKFNNPAVQGLKDNVVWRATLFTAVQAADGSLTIEAYQRNEILTLRTSTTLVKNYPLGITLANKATLVEKVGDVKTVFSTGINSGDGQIVITEIDAVNHTITGEFKINALNVSADPSINPNVNFQKGIFYKVPLTVTTK</sequence>
<dbReference type="Proteomes" id="UP000249177">
    <property type="component" value="Unassembled WGS sequence"/>
</dbReference>
<dbReference type="InterPro" id="IPR046219">
    <property type="entry name" value="DUF6252"/>
</dbReference>
<evidence type="ECO:0000313" key="2">
    <source>
        <dbReference type="Proteomes" id="UP000249177"/>
    </source>
</evidence>
<gene>
    <name evidence="1" type="ORF">DOS84_00210</name>
</gene>
<dbReference type="OrthoDB" id="1448607at2"/>
<protein>
    <submittedName>
        <fullName evidence="1">Uncharacterized protein</fullName>
    </submittedName>
</protein>
<name>A0A2W7UIJ8_9FLAO</name>
<evidence type="ECO:0000313" key="1">
    <source>
        <dbReference type="EMBL" id="PZX95027.1"/>
    </source>
</evidence>
<organism evidence="1 2">
    <name type="scientific">Flavobacterium aquariorum</name>
    <dbReference type="NCBI Taxonomy" id="2217670"/>
    <lineage>
        <taxon>Bacteria</taxon>
        <taxon>Pseudomonadati</taxon>
        <taxon>Bacteroidota</taxon>
        <taxon>Flavobacteriia</taxon>
        <taxon>Flavobacteriales</taxon>
        <taxon>Flavobacteriaceae</taxon>
        <taxon>Flavobacterium</taxon>
    </lineage>
</organism>
<dbReference type="AlphaFoldDB" id="A0A2W7UIJ8"/>
<dbReference type="Pfam" id="PF19765">
    <property type="entry name" value="DUF6252"/>
    <property type="match status" value="1"/>
</dbReference>